<dbReference type="PANTHER" id="PTHR31069:SF32">
    <property type="entry name" value="ARGININE METABOLISM REGULATION PROTEIN II"/>
    <property type="match status" value="1"/>
</dbReference>
<dbReference type="Gene3D" id="4.10.240.10">
    <property type="entry name" value="Zn(2)-C6 fungal-type DNA-binding domain"/>
    <property type="match status" value="1"/>
</dbReference>
<name>A0A8H6Y0R9_9AGAR</name>
<evidence type="ECO:0000256" key="1">
    <source>
        <dbReference type="ARBA" id="ARBA00023015"/>
    </source>
</evidence>
<keyword evidence="2" id="KW-0238">DNA-binding</keyword>
<feature type="compositionally biased region" description="Polar residues" evidence="5">
    <location>
        <begin position="350"/>
        <end position="383"/>
    </location>
</feature>
<keyword evidence="4" id="KW-0539">Nucleus</keyword>
<dbReference type="SMART" id="SM00066">
    <property type="entry name" value="GAL4"/>
    <property type="match status" value="1"/>
</dbReference>
<dbReference type="InterPro" id="IPR036864">
    <property type="entry name" value="Zn2-C6_fun-type_DNA-bd_sf"/>
</dbReference>
<dbReference type="GO" id="GO:0008270">
    <property type="term" value="F:zinc ion binding"/>
    <property type="evidence" value="ECO:0007669"/>
    <property type="project" value="InterPro"/>
</dbReference>
<protein>
    <submittedName>
        <fullName evidence="7">Zn(2)-C6 fungal-type domain-containing protein</fullName>
    </submittedName>
</protein>
<reference evidence="7" key="1">
    <citation type="submission" date="2020-05" db="EMBL/GenBank/DDBJ databases">
        <title>Mycena genomes resolve the evolution of fungal bioluminescence.</title>
        <authorList>
            <person name="Tsai I.J."/>
        </authorList>
    </citation>
    <scope>NUCLEOTIDE SEQUENCE</scope>
    <source>
        <strain evidence="7">CCC161011</strain>
    </source>
</reference>
<evidence type="ECO:0000313" key="7">
    <source>
        <dbReference type="EMBL" id="KAF7350086.1"/>
    </source>
</evidence>
<dbReference type="SUPFAM" id="SSF57701">
    <property type="entry name" value="Zn2/Cys6 DNA-binding domain"/>
    <property type="match status" value="1"/>
</dbReference>
<dbReference type="CDD" id="cd00067">
    <property type="entry name" value="GAL4"/>
    <property type="match status" value="1"/>
</dbReference>
<gene>
    <name evidence="7" type="ORF">MVEN_01310500</name>
</gene>
<feature type="compositionally biased region" description="Low complexity" evidence="5">
    <location>
        <begin position="312"/>
        <end position="321"/>
    </location>
</feature>
<feature type="compositionally biased region" description="Polar residues" evidence="5">
    <location>
        <begin position="171"/>
        <end position="191"/>
    </location>
</feature>
<evidence type="ECO:0000259" key="6">
    <source>
        <dbReference type="PROSITE" id="PS50048"/>
    </source>
</evidence>
<comment type="caution">
    <text evidence="7">The sequence shown here is derived from an EMBL/GenBank/DDBJ whole genome shotgun (WGS) entry which is preliminary data.</text>
</comment>
<evidence type="ECO:0000256" key="3">
    <source>
        <dbReference type="ARBA" id="ARBA00023163"/>
    </source>
</evidence>
<dbReference type="PANTHER" id="PTHR31069">
    <property type="entry name" value="OLEATE-ACTIVATED TRANSCRIPTION FACTOR 1-RELATED"/>
    <property type="match status" value="1"/>
</dbReference>
<dbReference type="GO" id="GO:0003677">
    <property type="term" value="F:DNA binding"/>
    <property type="evidence" value="ECO:0007669"/>
    <property type="project" value="UniProtKB-KW"/>
</dbReference>
<feature type="region of interest" description="Disordered" evidence="5">
    <location>
        <begin position="93"/>
        <end position="118"/>
    </location>
</feature>
<dbReference type="InterPro" id="IPR001138">
    <property type="entry name" value="Zn2Cys6_DnaBD"/>
</dbReference>
<dbReference type="PROSITE" id="PS50048">
    <property type="entry name" value="ZN2_CY6_FUNGAL_2"/>
    <property type="match status" value="1"/>
</dbReference>
<keyword evidence="3" id="KW-0804">Transcription</keyword>
<proteinExistence type="predicted"/>
<feature type="compositionally biased region" description="Low complexity" evidence="5">
    <location>
        <begin position="282"/>
        <end position="295"/>
    </location>
</feature>
<dbReference type="EMBL" id="JACAZI010000010">
    <property type="protein sequence ID" value="KAF7350086.1"/>
    <property type="molecule type" value="Genomic_DNA"/>
</dbReference>
<feature type="region of interest" description="Disordered" evidence="5">
    <location>
        <begin position="1"/>
        <end position="53"/>
    </location>
</feature>
<organism evidence="7 8">
    <name type="scientific">Mycena venus</name>
    <dbReference type="NCBI Taxonomy" id="2733690"/>
    <lineage>
        <taxon>Eukaryota</taxon>
        <taxon>Fungi</taxon>
        <taxon>Dikarya</taxon>
        <taxon>Basidiomycota</taxon>
        <taxon>Agaricomycotina</taxon>
        <taxon>Agaricomycetes</taxon>
        <taxon>Agaricomycetidae</taxon>
        <taxon>Agaricales</taxon>
        <taxon>Marasmiineae</taxon>
        <taxon>Mycenaceae</taxon>
        <taxon>Mycena</taxon>
    </lineage>
</organism>
<evidence type="ECO:0000313" key="8">
    <source>
        <dbReference type="Proteomes" id="UP000620124"/>
    </source>
</evidence>
<dbReference type="AlphaFoldDB" id="A0A8H6Y0R9"/>
<dbReference type="OrthoDB" id="10261408at2759"/>
<evidence type="ECO:0000256" key="5">
    <source>
        <dbReference type="SAM" id="MobiDB-lite"/>
    </source>
</evidence>
<keyword evidence="1" id="KW-0805">Transcription regulation</keyword>
<feature type="domain" description="Zn(2)-C6 fungal-type" evidence="6">
    <location>
        <begin position="200"/>
        <end position="230"/>
    </location>
</feature>
<dbReference type="PROSITE" id="PS00463">
    <property type="entry name" value="ZN2_CY6_FUNGAL_1"/>
    <property type="match status" value="1"/>
</dbReference>
<feature type="compositionally biased region" description="Basic residues" evidence="5">
    <location>
        <begin position="235"/>
        <end position="252"/>
    </location>
</feature>
<feature type="compositionally biased region" description="Polar residues" evidence="5">
    <location>
        <begin position="93"/>
        <end position="104"/>
    </location>
</feature>
<evidence type="ECO:0000256" key="4">
    <source>
        <dbReference type="ARBA" id="ARBA00023242"/>
    </source>
</evidence>
<feature type="region of interest" description="Disordered" evidence="5">
    <location>
        <begin position="350"/>
        <end position="407"/>
    </location>
</feature>
<dbReference type="Proteomes" id="UP000620124">
    <property type="component" value="Unassembled WGS sequence"/>
</dbReference>
<feature type="region of interest" description="Disordered" evidence="5">
    <location>
        <begin position="166"/>
        <end position="191"/>
    </location>
</feature>
<keyword evidence="8" id="KW-1185">Reference proteome</keyword>
<dbReference type="InterPro" id="IPR050675">
    <property type="entry name" value="OAF3"/>
</dbReference>
<evidence type="ECO:0000256" key="2">
    <source>
        <dbReference type="ARBA" id="ARBA00023125"/>
    </source>
</evidence>
<feature type="region of interest" description="Disordered" evidence="5">
    <location>
        <begin position="232"/>
        <end position="336"/>
    </location>
</feature>
<dbReference type="GO" id="GO:0000981">
    <property type="term" value="F:DNA-binding transcription factor activity, RNA polymerase II-specific"/>
    <property type="evidence" value="ECO:0007669"/>
    <property type="project" value="InterPro"/>
</dbReference>
<sequence>MGRSNRDIYSPQGPPRSSIAYHAASQYNSDSSDLESPVYGPPDGNGNSSRFRYQDDGNTLYAAVAAQYQYPTSIYVAQGVATRQDDLRIQDAQVPSPTSATSGSEHGGELAGSHPSFGRNHVFFAMDPPDQSGSRLPMPLSNPTRMDASEPFADYSTYDSSYRANMPVGGTRTNNSSSSPLVDTTSRRGTSREISTVVIACRPCRGRKIRCDSNRPSCNNCVRRKNECIYDTAPKRRGPDKRPGTRQRSCKKRPTDGSSPPPLKRKRKAASSSTTGVDVDPSTTGSISGSGESSTAMKESQKPTTPVRKRSSGSSASASYSQPRPIQPHPLPSASASAPLRITTDLYRYSQPSPQSRSAHSDASSGYQPFTSSPYVTVKQQPHSPFLQPASAVPPDATHRKFPVPSTPAVESNQRTWWTLFLEQYPLNDVVADLSYLFSDTGHWLCFLNLTFFLDMLWNPEERLKIQPSFILAGLAMAELMRAQNALAIAMSGGNGDWIDASLAEAALILVLYESSAHPQYHPDRVAGALRVLDQILKTISVSTIDIMDQDVATFKNNSVPIVNVPYRPHHYERKCTCMPPGSPPPDTTQTWALPLRWDPTWTAIQVRNEECRRLSWSALSLATSYLIQCVAFDREMPVLELSNPANYAILFPGEVIDRVSHAYCSPNSPSPKESVWALYCRSLLLWNFCNRLLSQPGPKGPHQIDAEAEALQESWNEAQAIQDSLEMHICNYETGVTYLCQEYIHNTRMSVTQALRKMQGLSREISTTPGPLFNRKQACQWIDYQARVIKRVKLATYQLGGPQGYQLTRRPFQVHWFLNQLSVCMQIWTHDTALSDAVELAKDFVAVVDVLNALWPSKSNQIQSDDLRKQLTQACAIVGTEAPLPPTYATSLIRV</sequence>
<dbReference type="Pfam" id="PF00172">
    <property type="entry name" value="Zn_clus"/>
    <property type="match status" value="1"/>
</dbReference>
<accession>A0A8H6Y0R9</accession>